<name>A0AAN6TSW7_9PEZI</name>
<dbReference type="EMBL" id="MU853248">
    <property type="protein sequence ID" value="KAK4119461.1"/>
    <property type="molecule type" value="Genomic_DNA"/>
</dbReference>
<gene>
    <name evidence="1" type="ORF">N657DRAFT_256370</name>
</gene>
<proteinExistence type="predicted"/>
<comment type="caution">
    <text evidence="1">The sequence shown here is derived from an EMBL/GenBank/DDBJ whole genome shotgun (WGS) entry which is preliminary data.</text>
</comment>
<dbReference type="GeneID" id="87823230"/>
<protein>
    <submittedName>
        <fullName evidence="1">Uncharacterized protein</fullName>
    </submittedName>
</protein>
<reference evidence="1" key="2">
    <citation type="submission" date="2023-05" db="EMBL/GenBank/DDBJ databases">
        <authorList>
            <consortium name="Lawrence Berkeley National Laboratory"/>
            <person name="Steindorff A."/>
            <person name="Hensen N."/>
            <person name="Bonometti L."/>
            <person name="Westerberg I."/>
            <person name="Brannstrom I.O."/>
            <person name="Guillou S."/>
            <person name="Cros-Aarteil S."/>
            <person name="Calhoun S."/>
            <person name="Haridas S."/>
            <person name="Kuo A."/>
            <person name="Mondo S."/>
            <person name="Pangilinan J."/>
            <person name="Riley R."/>
            <person name="Labutti K."/>
            <person name="Andreopoulos B."/>
            <person name="Lipzen A."/>
            <person name="Chen C."/>
            <person name="Yanf M."/>
            <person name="Daum C."/>
            <person name="Ng V."/>
            <person name="Clum A."/>
            <person name="Ohm R."/>
            <person name="Martin F."/>
            <person name="Silar P."/>
            <person name="Natvig D."/>
            <person name="Lalanne C."/>
            <person name="Gautier V."/>
            <person name="Ament-Velasquez S.L."/>
            <person name="Kruys A."/>
            <person name="Hutchinson M.I."/>
            <person name="Powell A.J."/>
            <person name="Barry K."/>
            <person name="Miller A.N."/>
            <person name="Grigoriev I.V."/>
            <person name="Debuchy R."/>
            <person name="Gladieux P."/>
            <person name="Thoren M.H."/>
            <person name="Johannesson H."/>
        </authorList>
    </citation>
    <scope>NUCLEOTIDE SEQUENCE</scope>
    <source>
        <strain evidence="1">CBS 731.68</strain>
    </source>
</reference>
<organism evidence="1 2">
    <name type="scientific">Parathielavia appendiculata</name>
    <dbReference type="NCBI Taxonomy" id="2587402"/>
    <lineage>
        <taxon>Eukaryota</taxon>
        <taxon>Fungi</taxon>
        <taxon>Dikarya</taxon>
        <taxon>Ascomycota</taxon>
        <taxon>Pezizomycotina</taxon>
        <taxon>Sordariomycetes</taxon>
        <taxon>Sordariomycetidae</taxon>
        <taxon>Sordariales</taxon>
        <taxon>Chaetomiaceae</taxon>
        <taxon>Parathielavia</taxon>
    </lineage>
</organism>
<dbReference type="RefSeq" id="XP_062643234.1">
    <property type="nucleotide sequence ID" value="XM_062786463.1"/>
</dbReference>
<dbReference type="Proteomes" id="UP001302602">
    <property type="component" value="Unassembled WGS sequence"/>
</dbReference>
<sequence>MGIPGAHAEPVGGLLWPKGDFMRMPRASDVPVRVRGGVGIVRGQQRPEKRLPQHDLRVPVGRREQSGENLAPYGLSIYSSPTHLSRRHTSHNLWFGRRDAAQQRRTVSCGLWKDTLMRWYRESVQRGTAQSADVYKRDPTWSWALVDGPVLYPGALHYPAS</sequence>
<evidence type="ECO:0000313" key="1">
    <source>
        <dbReference type="EMBL" id="KAK4119461.1"/>
    </source>
</evidence>
<reference evidence="1" key="1">
    <citation type="journal article" date="2023" name="Mol. Phylogenet. Evol.">
        <title>Genome-scale phylogeny and comparative genomics of the fungal order Sordariales.</title>
        <authorList>
            <person name="Hensen N."/>
            <person name="Bonometti L."/>
            <person name="Westerberg I."/>
            <person name="Brannstrom I.O."/>
            <person name="Guillou S."/>
            <person name="Cros-Aarteil S."/>
            <person name="Calhoun S."/>
            <person name="Haridas S."/>
            <person name="Kuo A."/>
            <person name="Mondo S."/>
            <person name="Pangilinan J."/>
            <person name="Riley R."/>
            <person name="LaButti K."/>
            <person name="Andreopoulos B."/>
            <person name="Lipzen A."/>
            <person name="Chen C."/>
            <person name="Yan M."/>
            <person name="Daum C."/>
            <person name="Ng V."/>
            <person name="Clum A."/>
            <person name="Steindorff A."/>
            <person name="Ohm R.A."/>
            <person name="Martin F."/>
            <person name="Silar P."/>
            <person name="Natvig D.O."/>
            <person name="Lalanne C."/>
            <person name="Gautier V."/>
            <person name="Ament-Velasquez S.L."/>
            <person name="Kruys A."/>
            <person name="Hutchinson M.I."/>
            <person name="Powell A.J."/>
            <person name="Barry K."/>
            <person name="Miller A.N."/>
            <person name="Grigoriev I.V."/>
            <person name="Debuchy R."/>
            <person name="Gladieux P."/>
            <person name="Hiltunen Thoren M."/>
            <person name="Johannesson H."/>
        </authorList>
    </citation>
    <scope>NUCLEOTIDE SEQUENCE</scope>
    <source>
        <strain evidence="1">CBS 731.68</strain>
    </source>
</reference>
<evidence type="ECO:0000313" key="2">
    <source>
        <dbReference type="Proteomes" id="UP001302602"/>
    </source>
</evidence>
<dbReference type="AlphaFoldDB" id="A0AAN6TSW7"/>
<keyword evidence="2" id="KW-1185">Reference proteome</keyword>
<accession>A0AAN6TSW7</accession>